<dbReference type="GO" id="GO:0016020">
    <property type="term" value="C:membrane"/>
    <property type="evidence" value="ECO:0007669"/>
    <property type="project" value="UniProtKB-SubCell"/>
</dbReference>
<comment type="subcellular location">
    <subcellularLocation>
        <location evidence="1">Membrane</location>
        <topology evidence="1">Multi-pass membrane protein</topology>
    </subcellularLocation>
</comment>
<accession>A0AAD2A5Q1</accession>
<evidence type="ECO:0000256" key="2">
    <source>
        <dbReference type="ARBA" id="ARBA00022448"/>
    </source>
</evidence>
<dbReference type="PRINTS" id="PR00783">
    <property type="entry name" value="MINTRINSICP"/>
</dbReference>
<dbReference type="SUPFAM" id="SSF81338">
    <property type="entry name" value="Aquaporin-like"/>
    <property type="match status" value="1"/>
</dbReference>
<keyword evidence="2 6" id="KW-0813">Transport</keyword>
<evidence type="ECO:0000256" key="5">
    <source>
        <dbReference type="ARBA" id="ARBA00023136"/>
    </source>
</evidence>
<dbReference type="EMBL" id="OU503053">
    <property type="protein sequence ID" value="CAI9781973.1"/>
    <property type="molecule type" value="Genomic_DNA"/>
</dbReference>
<gene>
    <name evidence="9" type="ORF">FPE_LOCUS29403</name>
</gene>
<dbReference type="PANTHER" id="PTHR47002:SF2">
    <property type="entry name" value="AQUAPORIN AQPAE.A-LIKE"/>
    <property type="match status" value="1"/>
</dbReference>
<feature type="chain" id="PRO_5041913598" evidence="8">
    <location>
        <begin position="23"/>
        <end position="364"/>
    </location>
</feature>
<feature type="transmembrane region" description="Helical" evidence="7">
    <location>
        <begin position="266"/>
        <end position="286"/>
    </location>
</feature>
<sequence length="364" mass="39504">MLAVFMGYVLLCYLSNPNLAHASNADESNAVLTTIPSTVGALDIPFEEPLGGLPHRRLLECCGFKTLQVSRPEHWTDEEKRKKKTSLTLKELLGLEDFLSLDVWRASVGELIGTAVLVFMLDTIVISTIETDIKMPNLVLSILAAIIVAILLLAVHPVSGGHMNPAISFSAALVGLISMSKALIYIIAQCLGAALGALALKAVVSSTIEQTFSLGGCTLTVIAPSPNGPVTIGLETAQAFWLEIFCTFVLLFASVWMAYDHRQAKALGHVLVFSIVGVVLGLLVFISTTVTAKKGYAGAGMNPARCFGAAVVRGGHLWNRHWIFWVGPAIACMAFYLYTKIIPRQHHRSKFYDHDFFNVVKAMF</sequence>
<comment type="similarity">
    <text evidence="6">Belongs to the MIP/aquaporin (TC 1.A.8) family.</text>
</comment>
<feature type="signal peptide" evidence="8">
    <location>
        <begin position="1"/>
        <end position="22"/>
    </location>
</feature>
<evidence type="ECO:0000256" key="1">
    <source>
        <dbReference type="ARBA" id="ARBA00004141"/>
    </source>
</evidence>
<evidence type="ECO:0000313" key="9">
    <source>
        <dbReference type="EMBL" id="CAI9781973.1"/>
    </source>
</evidence>
<feature type="transmembrane region" description="Helical" evidence="7">
    <location>
        <begin position="239"/>
        <end position="259"/>
    </location>
</feature>
<dbReference type="InterPro" id="IPR000425">
    <property type="entry name" value="MIP"/>
</dbReference>
<keyword evidence="5 7" id="KW-0472">Membrane</keyword>
<name>A0AAD2A5Q1_9LAMI</name>
<feature type="transmembrane region" description="Helical" evidence="7">
    <location>
        <begin position="322"/>
        <end position="339"/>
    </location>
</feature>
<keyword evidence="4 7" id="KW-1133">Transmembrane helix</keyword>
<evidence type="ECO:0000256" key="8">
    <source>
        <dbReference type="SAM" id="SignalP"/>
    </source>
</evidence>
<feature type="transmembrane region" description="Helical" evidence="7">
    <location>
        <begin position="184"/>
        <end position="204"/>
    </location>
</feature>
<feature type="transmembrane region" description="Helical" evidence="7">
    <location>
        <begin position="138"/>
        <end position="155"/>
    </location>
</feature>
<reference evidence="9" key="1">
    <citation type="submission" date="2023-05" db="EMBL/GenBank/DDBJ databases">
        <authorList>
            <person name="Huff M."/>
        </authorList>
    </citation>
    <scope>NUCLEOTIDE SEQUENCE</scope>
</reference>
<keyword evidence="10" id="KW-1185">Reference proteome</keyword>
<dbReference type="InterPro" id="IPR022357">
    <property type="entry name" value="MIP_CS"/>
</dbReference>
<protein>
    <submittedName>
        <fullName evidence="9">Uncharacterized protein</fullName>
    </submittedName>
</protein>
<evidence type="ECO:0000256" key="7">
    <source>
        <dbReference type="SAM" id="Phobius"/>
    </source>
</evidence>
<dbReference type="AlphaFoldDB" id="A0AAD2A5Q1"/>
<dbReference type="PANTHER" id="PTHR47002">
    <property type="entry name" value="AQUAPORIN-LIKE"/>
    <property type="match status" value="1"/>
</dbReference>
<dbReference type="Gene3D" id="1.20.1080.10">
    <property type="entry name" value="Glycerol uptake facilitator protein"/>
    <property type="match status" value="1"/>
</dbReference>
<dbReference type="Pfam" id="PF00230">
    <property type="entry name" value="MIP"/>
    <property type="match status" value="1"/>
</dbReference>
<dbReference type="PROSITE" id="PS00221">
    <property type="entry name" value="MIP"/>
    <property type="match status" value="1"/>
</dbReference>
<proteinExistence type="inferred from homology"/>
<feature type="transmembrane region" description="Helical" evidence="7">
    <location>
        <begin position="103"/>
        <end position="126"/>
    </location>
</feature>
<keyword evidence="8" id="KW-0732">Signal</keyword>
<evidence type="ECO:0000256" key="4">
    <source>
        <dbReference type="ARBA" id="ARBA00022989"/>
    </source>
</evidence>
<dbReference type="InterPro" id="IPR023271">
    <property type="entry name" value="Aquaporin-like"/>
</dbReference>
<dbReference type="GO" id="GO:0015267">
    <property type="term" value="F:channel activity"/>
    <property type="evidence" value="ECO:0007669"/>
    <property type="project" value="InterPro"/>
</dbReference>
<keyword evidence="3 6" id="KW-0812">Transmembrane</keyword>
<dbReference type="Proteomes" id="UP000834106">
    <property type="component" value="Chromosome 18"/>
</dbReference>
<organism evidence="9 10">
    <name type="scientific">Fraxinus pennsylvanica</name>
    <dbReference type="NCBI Taxonomy" id="56036"/>
    <lineage>
        <taxon>Eukaryota</taxon>
        <taxon>Viridiplantae</taxon>
        <taxon>Streptophyta</taxon>
        <taxon>Embryophyta</taxon>
        <taxon>Tracheophyta</taxon>
        <taxon>Spermatophyta</taxon>
        <taxon>Magnoliopsida</taxon>
        <taxon>eudicotyledons</taxon>
        <taxon>Gunneridae</taxon>
        <taxon>Pentapetalae</taxon>
        <taxon>asterids</taxon>
        <taxon>lamiids</taxon>
        <taxon>Lamiales</taxon>
        <taxon>Oleaceae</taxon>
        <taxon>Oleeae</taxon>
        <taxon>Fraxinus</taxon>
    </lineage>
</organism>
<evidence type="ECO:0000256" key="3">
    <source>
        <dbReference type="ARBA" id="ARBA00022692"/>
    </source>
</evidence>
<evidence type="ECO:0000256" key="6">
    <source>
        <dbReference type="RuleBase" id="RU000477"/>
    </source>
</evidence>
<evidence type="ECO:0000313" key="10">
    <source>
        <dbReference type="Proteomes" id="UP000834106"/>
    </source>
</evidence>